<evidence type="ECO:0000313" key="4">
    <source>
        <dbReference type="EMBL" id="MDT3468369.1"/>
    </source>
</evidence>
<dbReference type="EMBL" id="JAVSKO010000004">
    <property type="protein sequence ID" value="MDT3468369.1"/>
    <property type="molecule type" value="Genomic_DNA"/>
</dbReference>
<keyword evidence="2" id="KW-1133">Transmembrane helix</keyword>
<feature type="compositionally biased region" description="Low complexity" evidence="1">
    <location>
        <begin position="226"/>
        <end position="238"/>
    </location>
</feature>
<dbReference type="Pfam" id="PF05707">
    <property type="entry name" value="Zot"/>
    <property type="match status" value="2"/>
</dbReference>
<dbReference type="SUPFAM" id="SSF52540">
    <property type="entry name" value="P-loop containing nucleoside triphosphate hydrolases"/>
    <property type="match status" value="1"/>
</dbReference>
<name>A0AAJ2JED7_STEMA</name>
<organism evidence="4 5">
    <name type="scientific">Stenotrophomonas maltophilia</name>
    <name type="common">Pseudomonas maltophilia</name>
    <name type="synonym">Xanthomonas maltophilia</name>
    <dbReference type="NCBI Taxonomy" id="40324"/>
    <lineage>
        <taxon>Bacteria</taxon>
        <taxon>Pseudomonadati</taxon>
        <taxon>Pseudomonadota</taxon>
        <taxon>Gammaproteobacteria</taxon>
        <taxon>Lysobacterales</taxon>
        <taxon>Lysobacteraceae</taxon>
        <taxon>Stenotrophomonas</taxon>
        <taxon>Stenotrophomonas maltophilia group</taxon>
    </lineage>
</organism>
<reference evidence="4" key="1">
    <citation type="submission" date="2023-07" db="EMBL/GenBank/DDBJ databases">
        <title>Comparative genomics of clinical Stenotrophomonas maltophilia isolates reveals regions of diversity which correlate with colonization and persistence in vivo.</title>
        <authorList>
            <person name="Mcdaniel M.S."/>
            <person name="Swords W.E."/>
            <person name="Sumpter N.A."/>
            <person name="Lindgren N.R."/>
            <person name="Billiot C.E."/>
        </authorList>
    </citation>
    <scope>NUCLEOTIDE SEQUENCE</scope>
    <source>
        <strain evidence="4">Ism4</strain>
    </source>
</reference>
<accession>A0AAJ2JED7</accession>
<evidence type="ECO:0000313" key="5">
    <source>
        <dbReference type="Proteomes" id="UP001251948"/>
    </source>
</evidence>
<feature type="compositionally biased region" description="Polar residues" evidence="1">
    <location>
        <begin position="379"/>
        <end position="398"/>
    </location>
</feature>
<feature type="domain" description="Zona occludens toxin N-terminal" evidence="3">
    <location>
        <begin position="58"/>
        <end position="177"/>
    </location>
</feature>
<comment type="caution">
    <text evidence="4">The sequence shown here is derived from an EMBL/GenBank/DDBJ whole genome shotgun (WGS) entry which is preliminary data.</text>
</comment>
<evidence type="ECO:0000256" key="2">
    <source>
        <dbReference type="SAM" id="Phobius"/>
    </source>
</evidence>
<dbReference type="AlphaFoldDB" id="A0AAJ2JED7"/>
<feature type="region of interest" description="Disordered" evidence="1">
    <location>
        <begin position="226"/>
        <end position="255"/>
    </location>
</feature>
<dbReference type="InterPro" id="IPR008900">
    <property type="entry name" value="Zot_N"/>
</dbReference>
<gene>
    <name evidence="4" type="ORF">ROV92_10240</name>
</gene>
<keyword evidence="2" id="KW-0812">Transmembrane</keyword>
<feature type="domain" description="Zona occludens toxin N-terminal" evidence="3">
    <location>
        <begin position="7"/>
        <end position="49"/>
    </location>
</feature>
<feature type="compositionally biased region" description="Low complexity" evidence="1">
    <location>
        <begin position="357"/>
        <end position="368"/>
    </location>
</feature>
<dbReference type="InterPro" id="IPR027417">
    <property type="entry name" value="P-loop_NTPase"/>
</dbReference>
<protein>
    <submittedName>
        <fullName evidence="4">Zonular occludens toxin domain-containing protein</fullName>
    </submittedName>
</protein>
<sequence length="398" mass="44116">MIGDTASISLLTGLPGSGKSLRMVQRIADLVEQGQHVFTTNINGINVPGITAWADPTDWRSLPAGSVLFVDEAQQYFRARRGGDPPEYISAMETIRHSGVRLVLATQQPNYLDTHLRGLVGFHEHLLRQSGKEKTFIFRNHQVMDEVRQGLKRIKSLYDHEMWTLPAKYFQYYKSAEIHTVKYRMPALLKKALIIAPIALVLFALPFGYMAYTGLKKKDEAAGLKEAAAAAPPTDPAGRPSRNAGGRSESRSAEEYVQAITPQVADVAWSAPGYSGREFRSDPHIFCMSTENTCRCVTEQNTRPVVPVRDDVCRDIARWGEAYNPFKDPQMARQSDARPRPDQPEGEGRHAPAVKPQAAASVQGVAVQRGDRAMGSFPESPQHQSSSYMTTPTIPTRL</sequence>
<evidence type="ECO:0000259" key="3">
    <source>
        <dbReference type="Pfam" id="PF05707"/>
    </source>
</evidence>
<keyword evidence="2" id="KW-0472">Membrane</keyword>
<proteinExistence type="predicted"/>
<feature type="transmembrane region" description="Helical" evidence="2">
    <location>
        <begin position="192"/>
        <end position="212"/>
    </location>
</feature>
<feature type="compositionally biased region" description="Basic and acidic residues" evidence="1">
    <location>
        <begin position="335"/>
        <end position="350"/>
    </location>
</feature>
<dbReference type="RefSeq" id="WP_312562004.1">
    <property type="nucleotide sequence ID" value="NZ_JAVSKO010000004.1"/>
</dbReference>
<evidence type="ECO:0000256" key="1">
    <source>
        <dbReference type="SAM" id="MobiDB-lite"/>
    </source>
</evidence>
<dbReference type="Proteomes" id="UP001251948">
    <property type="component" value="Unassembled WGS sequence"/>
</dbReference>
<dbReference type="Gene3D" id="3.40.50.300">
    <property type="entry name" value="P-loop containing nucleotide triphosphate hydrolases"/>
    <property type="match status" value="1"/>
</dbReference>
<feature type="region of interest" description="Disordered" evidence="1">
    <location>
        <begin position="324"/>
        <end position="398"/>
    </location>
</feature>